<dbReference type="OrthoDB" id="7065440at2"/>
<gene>
    <name evidence="1" type="ORF">DK427_00420</name>
</gene>
<name>A0A2U8VLX9_9HYPH</name>
<dbReference type="EMBL" id="CP029551">
    <property type="protein sequence ID" value="AWN34396.1"/>
    <property type="molecule type" value="Genomic_DNA"/>
</dbReference>
<sequence>MAANGGRVFFDDLGPPWHKHGCTISGASVVPGFADAAGIARWQQGRRGMHGPSASEDALAVRPDCIRGTARIVRRRGKTVAVVEADDGTVAFEVEGAWPGRSSKTVYFRKAKPPDAPDTLEYLAPALDVVAMRVVAAVEMPTEPSVDDFPAIAELGIPEVDGWIRTRLPGFVRGPRLKIGGHVVGVAGRIGRSRVVLLPLAAWFDRDEDDWGHDDAERVANGLSQVREWTGRIRRMLDKSDRTTKDALFRDVFAWLVPEGSWAFDMERAVRDFSRSGRTRPGASLGPPPVHVAQALESEIEEELRETRFGLDDLMPGERAYLSEGFKRQTEKRWLAAMQTEAGLDSIFSRLEGEGVRFQFMGTVVGLPTRWGQQATLPDGRRLLVLLHLSTPELGLAFVHFGAPVEDEYGFETHQADAIFHAKRLATILKFLEIGPGGY</sequence>
<accession>A0A2U8VLX9</accession>
<protein>
    <submittedName>
        <fullName evidence="1">Uncharacterized protein</fullName>
    </submittedName>
</protein>
<dbReference type="AlphaFoldDB" id="A0A2U8VLX9"/>
<keyword evidence="2" id="KW-1185">Reference proteome</keyword>
<evidence type="ECO:0000313" key="2">
    <source>
        <dbReference type="Proteomes" id="UP000246058"/>
    </source>
</evidence>
<reference evidence="1 2" key="1">
    <citation type="submission" date="2018-05" db="EMBL/GenBank/DDBJ databases">
        <title>Complete Genome Sequence of Methylobacterium sp. 17Sr1-43.</title>
        <authorList>
            <person name="Srinivasan S."/>
        </authorList>
    </citation>
    <scope>NUCLEOTIDE SEQUENCE [LARGE SCALE GENOMIC DNA]</scope>
    <source>
        <strain evidence="1 2">17Sr1-43</strain>
    </source>
</reference>
<dbReference type="Proteomes" id="UP000246058">
    <property type="component" value="Chromosome"/>
</dbReference>
<evidence type="ECO:0000313" key="1">
    <source>
        <dbReference type="EMBL" id="AWN34396.1"/>
    </source>
</evidence>
<dbReference type="KEGG" id="meti:DK427_00420"/>
<organism evidence="1 2">
    <name type="scientific">Methylobacterium radiodurans</name>
    <dbReference type="NCBI Taxonomy" id="2202828"/>
    <lineage>
        <taxon>Bacteria</taxon>
        <taxon>Pseudomonadati</taxon>
        <taxon>Pseudomonadota</taxon>
        <taxon>Alphaproteobacteria</taxon>
        <taxon>Hyphomicrobiales</taxon>
        <taxon>Methylobacteriaceae</taxon>
        <taxon>Methylobacterium</taxon>
    </lineage>
</organism>
<proteinExistence type="predicted"/>